<dbReference type="Gene3D" id="3.40.50.300">
    <property type="entry name" value="P-loop containing nucleotide triphosphate hydrolases"/>
    <property type="match status" value="1"/>
</dbReference>
<evidence type="ECO:0000313" key="7">
    <source>
        <dbReference type="EMBL" id="CED84549.1"/>
    </source>
</evidence>
<feature type="region of interest" description="Disordered" evidence="5">
    <location>
        <begin position="1"/>
        <end position="57"/>
    </location>
</feature>
<organism evidence="7">
    <name type="scientific">Phaffia rhodozyma</name>
    <name type="common">Yeast</name>
    <name type="synonym">Xanthophyllomyces dendrorhous</name>
    <dbReference type="NCBI Taxonomy" id="264483"/>
    <lineage>
        <taxon>Eukaryota</taxon>
        <taxon>Fungi</taxon>
        <taxon>Dikarya</taxon>
        <taxon>Basidiomycota</taxon>
        <taxon>Agaricomycotina</taxon>
        <taxon>Tremellomycetes</taxon>
        <taxon>Cystofilobasidiales</taxon>
        <taxon>Mrakiaceae</taxon>
        <taxon>Phaffia</taxon>
    </lineage>
</organism>
<feature type="compositionally biased region" description="Basic and acidic residues" evidence="5">
    <location>
        <begin position="367"/>
        <end position="377"/>
    </location>
</feature>
<dbReference type="SUPFAM" id="SSF52540">
    <property type="entry name" value="P-loop containing nucleoside triphosphate hydrolases"/>
    <property type="match status" value="1"/>
</dbReference>
<evidence type="ECO:0000256" key="4">
    <source>
        <dbReference type="ARBA" id="ARBA00039902"/>
    </source>
</evidence>
<name>A0A0F7SUY2_PHARH</name>
<evidence type="ECO:0000256" key="2">
    <source>
        <dbReference type="ARBA" id="ARBA00023134"/>
    </source>
</evidence>
<dbReference type="GO" id="GO:0005525">
    <property type="term" value="F:GTP binding"/>
    <property type="evidence" value="ECO:0007669"/>
    <property type="project" value="UniProtKB-KW"/>
</dbReference>
<comment type="function">
    <text evidence="3">Possible regulatory or functional link with the histocompatibility cluster.</text>
</comment>
<feature type="compositionally biased region" description="Basic and acidic residues" evidence="5">
    <location>
        <begin position="15"/>
        <end position="34"/>
    </location>
</feature>
<evidence type="ECO:0000256" key="3">
    <source>
        <dbReference type="ARBA" id="ARBA00037770"/>
    </source>
</evidence>
<feature type="region of interest" description="Disordered" evidence="5">
    <location>
        <begin position="567"/>
        <end position="728"/>
    </location>
</feature>
<feature type="compositionally biased region" description="Basic and acidic residues" evidence="5">
    <location>
        <begin position="582"/>
        <end position="593"/>
    </location>
</feature>
<proteinExistence type="predicted"/>
<feature type="compositionally biased region" description="Acidic residues" evidence="5">
    <location>
        <begin position="618"/>
        <end position="659"/>
    </location>
</feature>
<dbReference type="Pfam" id="PF01926">
    <property type="entry name" value="MMR_HSR1"/>
    <property type="match status" value="1"/>
</dbReference>
<keyword evidence="2" id="KW-0342">GTP-binding</keyword>
<dbReference type="GO" id="GO:0003924">
    <property type="term" value="F:GTPase activity"/>
    <property type="evidence" value="ECO:0007669"/>
    <property type="project" value="InterPro"/>
</dbReference>
<evidence type="ECO:0000256" key="1">
    <source>
        <dbReference type="ARBA" id="ARBA00022741"/>
    </source>
</evidence>
<dbReference type="InterPro" id="IPR043358">
    <property type="entry name" value="GNL1-like"/>
</dbReference>
<reference evidence="7" key="1">
    <citation type="submission" date="2014-08" db="EMBL/GenBank/DDBJ databases">
        <authorList>
            <person name="Sharma Rahul"/>
            <person name="Thines Marco"/>
        </authorList>
    </citation>
    <scope>NUCLEOTIDE SEQUENCE</scope>
</reference>
<protein>
    <recommendedName>
        <fullName evidence="4">Guanine nucleotide-binding protein-like 1</fullName>
    </recommendedName>
</protein>
<feature type="compositionally biased region" description="Acidic residues" evidence="5">
    <location>
        <begin position="678"/>
        <end position="721"/>
    </location>
</feature>
<feature type="compositionally biased region" description="Basic and acidic residues" evidence="5">
    <location>
        <begin position="148"/>
        <end position="176"/>
    </location>
</feature>
<feature type="region of interest" description="Disordered" evidence="5">
    <location>
        <begin position="347"/>
        <end position="381"/>
    </location>
</feature>
<keyword evidence="1" id="KW-0547">Nucleotide-binding</keyword>
<dbReference type="EMBL" id="LN483166">
    <property type="protein sequence ID" value="CED84549.1"/>
    <property type="molecule type" value="Genomic_DNA"/>
</dbReference>
<accession>A0A0F7SUY2</accession>
<dbReference type="PANTHER" id="PTHR45709">
    <property type="entry name" value="LARGE SUBUNIT GTPASE 1 HOMOLOG-RELATED"/>
    <property type="match status" value="1"/>
</dbReference>
<feature type="compositionally biased region" description="Basic residues" evidence="5">
    <location>
        <begin position="1"/>
        <end position="13"/>
    </location>
</feature>
<feature type="region of interest" description="Disordered" evidence="5">
    <location>
        <begin position="148"/>
        <end position="178"/>
    </location>
</feature>
<evidence type="ECO:0000256" key="5">
    <source>
        <dbReference type="SAM" id="MobiDB-lite"/>
    </source>
</evidence>
<dbReference type="AlphaFoldDB" id="A0A0F7SUY2"/>
<sequence>MAKRKPQSTKQRKAQLQEKRAIKRGDIDPPDKPKPFNTRKPNPGRIRETTANAPRSQQLVSKFLPLTPQYLANSKTLSLTLPLDRPLPDEISTFPIELISQSGLTKQLTVPRRPKWRYEMTKKEVEANEAGLFKKWLAGMDECVERWRKTEEKNESEEKAEIDGAGEDGKEDREVKSQQIRWPKSTTYFERNLEVYRQLWRTTEASPILLVLIDIRCPPLHFPPSMQDYISSLQPKKEVILILTKCDLVPEDVRTGWVQWCEKEWAEKWGWDVICLESYRREKRAQGTRSILKSHLPPASLSTLVSSLKRAHVRLLTPPPAVQADRKRLEQWSPKIRREIDWNSLLAEKDLEEPDPEPAKPVTDLGQDEHDAPQTREEADEEANLEYLTIGLIGQPNVGKSSLLNALVGKSKVRASKTPGKTKHLQTIFWTKEIRLADSPGLVLPSMTPFELQAISSILPISTIPALPSVIRLACQLMPLERVLGLKHEDEDKEKEMKDKKTWRPGSLVRGGRTKEEVWTTGMIMEGWALERGFLTAKAGRPDFNRAGNHILRSIAEARIPWSFRAPPVSSEVSRAGPSADVEVKTTSAEDRTGLLSTGRFKADPEGANGIWLGVREDNEDEEEEDYKESSEEEQLSEGEEGTSEEEEQEDEEDEEEVEVQQPVKKRGGFTSMFDALGVEEGEDESEGEDDDKTEDDIESEEEQEEDEEEDEEEKEEEKEEREEMITK</sequence>
<evidence type="ECO:0000259" key="6">
    <source>
        <dbReference type="Pfam" id="PF01926"/>
    </source>
</evidence>
<dbReference type="InterPro" id="IPR027417">
    <property type="entry name" value="P-loop_NTPase"/>
</dbReference>
<feature type="domain" description="G" evidence="6">
    <location>
        <begin position="389"/>
        <end position="443"/>
    </location>
</feature>
<dbReference type="InterPro" id="IPR006073">
    <property type="entry name" value="GTP-bd"/>
</dbReference>
<dbReference type="PANTHER" id="PTHR45709:SF3">
    <property type="entry name" value="GUANINE NUCLEOTIDE-BINDING PROTEIN-LIKE 1"/>
    <property type="match status" value="1"/>
</dbReference>